<dbReference type="PROSITE" id="PS50013">
    <property type="entry name" value="CHROMO_2"/>
    <property type="match status" value="1"/>
</dbReference>
<dbReference type="SMART" id="SM00298">
    <property type="entry name" value="CHROMO"/>
    <property type="match status" value="1"/>
</dbReference>
<dbReference type="InterPro" id="IPR000953">
    <property type="entry name" value="Chromo/chromo_shadow_dom"/>
</dbReference>
<feature type="compositionally biased region" description="Polar residues" evidence="1">
    <location>
        <begin position="321"/>
        <end position="337"/>
    </location>
</feature>
<dbReference type="EMBL" id="CAJJDM010000011">
    <property type="protein sequence ID" value="CAD8049973.1"/>
    <property type="molecule type" value="Genomic_DNA"/>
</dbReference>
<accession>A0A8S1K6H1</accession>
<feature type="domain" description="Chromo" evidence="2">
    <location>
        <begin position="15"/>
        <end position="77"/>
    </location>
</feature>
<feature type="region of interest" description="Disordered" evidence="1">
    <location>
        <begin position="290"/>
        <end position="337"/>
    </location>
</feature>
<sequence length="337" mass="39917">MRPTKQQDYQLITPRSPERILKKRILNNQSQYLMKWKGSEQTTWEYEENVRRSILEEFLQNQQSFQEQKQKNLKNTASQLPVLQQVQQSLKHPSYSEELLLNKQKEMAQKFCSSYPQKCDEIDSVHLMLTNEDCVFEVKWKPRADGIVPISDFYQYDQFKLAAPLLFMNFLENCIVGHENNTDIKFYAPGKDNVERAQLIKRILLRNPKYTDSNKQHNYVVIEEQKQQDSPQVLQLNKNTIINFTQSDTKKNIVNQHTEQLDKNQCPQQVSEKKNTIIIQESYEIHQQQLDSNSQQEIQQQQQSIDEREIGELVDPDENQLNDQQLEQRSISLEPQK</sequence>
<dbReference type="InterPro" id="IPR023780">
    <property type="entry name" value="Chromo_domain"/>
</dbReference>
<dbReference type="Pfam" id="PF00385">
    <property type="entry name" value="Chromo"/>
    <property type="match status" value="1"/>
</dbReference>
<dbReference type="CDD" id="cd00024">
    <property type="entry name" value="CD_CSD"/>
    <property type="match status" value="1"/>
</dbReference>
<feature type="compositionally biased region" description="Low complexity" evidence="1">
    <location>
        <begin position="290"/>
        <end position="304"/>
    </location>
</feature>
<gene>
    <name evidence="3" type="ORF">PPRIM_AZ9-3.1.T0140258</name>
</gene>
<evidence type="ECO:0000313" key="4">
    <source>
        <dbReference type="Proteomes" id="UP000688137"/>
    </source>
</evidence>
<organism evidence="3 4">
    <name type="scientific">Paramecium primaurelia</name>
    <dbReference type="NCBI Taxonomy" id="5886"/>
    <lineage>
        <taxon>Eukaryota</taxon>
        <taxon>Sar</taxon>
        <taxon>Alveolata</taxon>
        <taxon>Ciliophora</taxon>
        <taxon>Intramacronucleata</taxon>
        <taxon>Oligohymenophorea</taxon>
        <taxon>Peniculida</taxon>
        <taxon>Parameciidae</taxon>
        <taxon>Paramecium</taxon>
    </lineage>
</organism>
<protein>
    <recommendedName>
        <fullName evidence="2">Chromo domain-containing protein</fullName>
    </recommendedName>
</protein>
<evidence type="ECO:0000313" key="3">
    <source>
        <dbReference type="EMBL" id="CAD8049973.1"/>
    </source>
</evidence>
<comment type="caution">
    <text evidence="3">The sequence shown here is derived from an EMBL/GenBank/DDBJ whole genome shotgun (WGS) entry which is preliminary data.</text>
</comment>
<evidence type="ECO:0000259" key="2">
    <source>
        <dbReference type="PROSITE" id="PS50013"/>
    </source>
</evidence>
<reference evidence="3" key="1">
    <citation type="submission" date="2021-01" db="EMBL/GenBank/DDBJ databases">
        <authorList>
            <consortium name="Genoscope - CEA"/>
            <person name="William W."/>
        </authorList>
    </citation>
    <scope>NUCLEOTIDE SEQUENCE</scope>
</reference>
<name>A0A8S1K6H1_PARPR</name>
<keyword evidence="4" id="KW-1185">Reference proteome</keyword>
<dbReference type="OMA" id="TDIKFYA"/>
<dbReference type="Proteomes" id="UP000688137">
    <property type="component" value="Unassembled WGS sequence"/>
</dbReference>
<proteinExistence type="predicted"/>
<dbReference type="AlphaFoldDB" id="A0A8S1K6H1"/>
<evidence type="ECO:0000256" key="1">
    <source>
        <dbReference type="SAM" id="MobiDB-lite"/>
    </source>
</evidence>